<proteinExistence type="predicted"/>
<feature type="chain" id="PRO_5045279943" evidence="2">
    <location>
        <begin position="20"/>
        <end position="855"/>
    </location>
</feature>
<sequence>MFLFVFVMAILLSEQDSLSQSIDALVNEPDVQTPALPAAELSYLFNQPRRATPTVPPGLSAPTSRVGTPSSASIRPPPGIPTPIAPAVPDLPTSRVSTPSRTNKDSAERSKATDNIGLDATKTPTIEKPDTAKVIATKTDDRPTTVSDSGANAQLGKHDPIDAPTESVEAKKGKGTGKSGYKVSNTPAEVLAGRLENEELTGPKDDFPLLESKNKRPSAESSKVEQKAGLSTAKRQHPGMLHIPKKDSLAQEREPLSAGAEGATKNPRAVSLSSISTSRPATPTGAAAGSPLKRTGPSIMRITNTPKMESPPTMGVSAPVSAVPNPSVASIRSRQPSVASINQAPGTPLSEFISDAASMSSASASISRTNSPPPGGRVGSAPARTKTKSQAKKERQEKAKQMAEQEIGLTKESRAPSEEPIIQEGIQTRKRKEKKEKKKSAKTTMSTPTGTPTGTPAPEEGEQSTVMETVSQDVEIPKEEVEEKRAPQPLTASQIVAKLLSTGEITHEQIENMFKSFPQGPNERHITLQDAPNRGRGYELTDEGVRAIFEDSEAQRLGGEDGRLSSRVLISGSGRILRCLSKSEEDRYLQVESRLRSAEPPNKWTPTKEPVFDIEAIMRDLSVQDVLERQYLSRRQQRPGSSATASAAGAADSNAAQLALDEAANYNDEFIVPSDPADSSTSSIADDALPVKKARHAVETQKQHAAARLASAPRGTATGLPSFPYVTLNGISLTDNAGLLLGIDFGNGSGTNYNHGTAGVGVAVGKGRNAAGGASAVSPSLSATAAAAAASPAYAGPIPSLQMVEKELNAEKQRANEATKRLNQAAKRVRKIVQTGSVWGGASSPSASSPSASTK</sequence>
<feature type="compositionally biased region" description="Low complexity" evidence="1">
    <location>
        <begin position="443"/>
        <end position="458"/>
    </location>
</feature>
<feature type="region of interest" description="Disordered" evidence="1">
    <location>
        <begin position="834"/>
        <end position="855"/>
    </location>
</feature>
<feature type="region of interest" description="Disordered" evidence="1">
    <location>
        <begin position="49"/>
        <end position="124"/>
    </location>
</feature>
<comment type="caution">
    <text evidence="3">The sequence shown here is derived from an EMBL/GenBank/DDBJ whole genome shotgun (WGS) entry which is preliminary data.</text>
</comment>
<feature type="compositionally biased region" description="Low complexity" evidence="1">
    <location>
        <begin position="842"/>
        <end position="855"/>
    </location>
</feature>
<dbReference type="EMBL" id="JBBWUH010000001">
    <property type="protein sequence ID" value="KAK8177600.1"/>
    <property type="molecule type" value="Genomic_DNA"/>
</dbReference>
<organism evidence="3 4">
    <name type="scientific">Phyllosticta citrichinensis</name>
    <dbReference type="NCBI Taxonomy" id="1130410"/>
    <lineage>
        <taxon>Eukaryota</taxon>
        <taxon>Fungi</taxon>
        <taxon>Dikarya</taxon>
        <taxon>Ascomycota</taxon>
        <taxon>Pezizomycotina</taxon>
        <taxon>Dothideomycetes</taxon>
        <taxon>Dothideomycetes incertae sedis</taxon>
        <taxon>Botryosphaeriales</taxon>
        <taxon>Phyllostictaceae</taxon>
        <taxon>Phyllosticta</taxon>
    </lineage>
</organism>
<feature type="compositionally biased region" description="Polar residues" evidence="1">
    <location>
        <begin position="61"/>
        <end position="71"/>
    </location>
</feature>
<accession>A0ABR1Y831</accession>
<feature type="region of interest" description="Disordered" evidence="1">
    <location>
        <begin position="138"/>
        <end position="468"/>
    </location>
</feature>
<protein>
    <submittedName>
        <fullName evidence="3">Uncharacterized protein</fullName>
    </submittedName>
</protein>
<feature type="compositionally biased region" description="Basic and acidic residues" evidence="1">
    <location>
        <begin position="102"/>
        <end position="112"/>
    </location>
</feature>
<evidence type="ECO:0000313" key="4">
    <source>
        <dbReference type="Proteomes" id="UP001456524"/>
    </source>
</evidence>
<feature type="signal peptide" evidence="2">
    <location>
        <begin position="1"/>
        <end position="19"/>
    </location>
</feature>
<feature type="compositionally biased region" description="Pro residues" evidence="1">
    <location>
        <begin position="75"/>
        <end position="86"/>
    </location>
</feature>
<evidence type="ECO:0000313" key="3">
    <source>
        <dbReference type="EMBL" id="KAK8177600.1"/>
    </source>
</evidence>
<evidence type="ECO:0000256" key="1">
    <source>
        <dbReference type="SAM" id="MobiDB-lite"/>
    </source>
</evidence>
<reference evidence="3 4" key="1">
    <citation type="journal article" date="2022" name="G3 (Bethesda)">
        <title>Enemy or ally: a genomic approach to elucidate the lifestyle of Phyllosticta citrichinaensis.</title>
        <authorList>
            <person name="Buijs V.A."/>
            <person name="Groenewald J.Z."/>
            <person name="Haridas S."/>
            <person name="LaButti K.M."/>
            <person name="Lipzen A."/>
            <person name="Martin F.M."/>
            <person name="Barry K."/>
            <person name="Grigoriev I.V."/>
            <person name="Crous P.W."/>
            <person name="Seidl M.F."/>
        </authorList>
    </citation>
    <scope>NUCLEOTIDE SEQUENCE [LARGE SCALE GENOMIC DNA]</scope>
    <source>
        <strain evidence="3 4">CBS 129764</strain>
    </source>
</reference>
<feature type="compositionally biased region" description="Basic and acidic residues" evidence="1">
    <location>
        <begin position="244"/>
        <end position="255"/>
    </location>
</feature>
<feature type="compositionally biased region" description="Basic and acidic residues" evidence="1">
    <location>
        <begin position="195"/>
        <end position="226"/>
    </location>
</feature>
<feature type="compositionally biased region" description="Polar residues" evidence="1">
    <location>
        <begin position="327"/>
        <end position="345"/>
    </location>
</feature>
<feature type="compositionally biased region" description="Low complexity" evidence="1">
    <location>
        <begin position="276"/>
        <end position="291"/>
    </location>
</feature>
<feature type="compositionally biased region" description="Basic and acidic residues" evidence="1">
    <location>
        <begin position="391"/>
        <end position="417"/>
    </location>
</feature>
<name>A0ABR1Y831_9PEZI</name>
<evidence type="ECO:0000256" key="2">
    <source>
        <dbReference type="SAM" id="SignalP"/>
    </source>
</evidence>
<dbReference type="Proteomes" id="UP001456524">
    <property type="component" value="Unassembled WGS sequence"/>
</dbReference>
<gene>
    <name evidence="3" type="ORF">IWX90DRAFT_22821</name>
</gene>
<keyword evidence="4" id="KW-1185">Reference proteome</keyword>
<keyword evidence="2" id="KW-0732">Signal</keyword>
<feature type="compositionally biased region" description="Basic residues" evidence="1">
    <location>
        <begin position="428"/>
        <end position="441"/>
    </location>
</feature>
<feature type="compositionally biased region" description="Low complexity" evidence="1">
    <location>
        <begin position="354"/>
        <end position="367"/>
    </location>
</feature>